<protein>
    <submittedName>
        <fullName evidence="1">Uncharacterized protein</fullName>
    </submittedName>
</protein>
<sequence length="72" mass="8464">MLQIELKKLQKLKEFKPPMTLPMIIDKEQEKKGKKKNGCPEKKRPSPPCILWCKDQWTEIKKANPAAEFKDI</sequence>
<gene>
    <name evidence="1" type="ORF">L6164_019371</name>
</gene>
<accession>A0ACB9MRV1</accession>
<name>A0ACB9MRV1_BAUVA</name>
<evidence type="ECO:0000313" key="1">
    <source>
        <dbReference type="EMBL" id="KAI4326841.1"/>
    </source>
</evidence>
<proteinExistence type="predicted"/>
<keyword evidence="2" id="KW-1185">Reference proteome</keyword>
<dbReference type="Proteomes" id="UP000828941">
    <property type="component" value="Chromosome 8"/>
</dbReference>
<comment type="caution">
    <text evidence="1">The sequence shown here is derived from an EMBL/GenBank/DDBJ whole genome shotgun (WGS) entry which is preliminary data.</text>
</comment>
<evidence type="ECO:0000313" key="2">
    <source>
        <dbReference type="Proteomes" id="UP000828941"/>
    </source>
</evidence>
<organism evidence="1 2">
    <name type="scientific">Bauhinia variegata</name>
    <name type="common">Purple orchid tree</name>
    <name type="synonym">Phanera variegata</name>
    <dbReference type="NCBI Taxonomy" id="167791"/>
    <lineage>
        <taxon>Eukaryota</taxon>
        <taxon>Viridiplantae</taxon>
        <taxon>Streptophyta</taxon>
        <taxon>Embryophyta</taxon>
        <taxon>Tracheophyta</taxon>
        <taxon>Spermatophyta</taxon>
        <taxon>Magnoliopsida</taxon>
        <taxon>eudicotyledons</taxon>
        <taxon>Gunneridae</taxon>
        <taxon>Pentapetalae</taxon>
        <taxon>rosids</taxon>
        <taxon>fabids</taxon>
        <taxon>Fabales</taxon>
        <taxon>Fabaceae</taxon>
        <taxon>Cercidoideae</taxon>
        <taxon>Cercideae</taxon>
        <taxon>Bauhiniinae</taxon>
        <taxon>Bauhinia</taxon>
    </lineage>
</organism>
<dbReference type="EMBL" id="CM039433">
    <property type="protein sequence ID" value="KAI4326841.1"/>
    <property type="molecule type" value="Genomic_DNA"/>
</dbReference>
<reference evidence="1 2" key="1">
    <citation type="journal article" date="2022" name="DNA Res.">
        <title>Chromosomal-level genome assembly of the orchid tree Bauhinia variegata (Leguminosae; Cercidoideae) supports the allotetraploid origin hypothesis of Bauhinia.</title>
        <authorList>
            <person name="Zhong Y."/>
            <person name="Chen Y."/>
            <person name="Zheng D."/>
            <person name="Pang J."/>
            <person name="Liu Y."/>
            <person name="Luo S."/>
            <person name="Meng S."/>
            <person name="Qian L."/>
            <person name="Wei D."/>
            <person name="Dai S."/>
            <person name="Zhou R."/>
        </authorList>
    </citation>
    <scope>NUCLEOTIDE SEQUENCE [LARGE SCALE GENOMIC DNA]</scope>
    <source>
        <strain evidence="1">BV-YZ2020</strain>
    </source>
</reference>